<dbReference type="EMBL" id="JAACXV010000125">
    <property type="protein sequence ID" value="KAF7283264.1"/>
    <property type="molecule type" value="Genomic_DNA"/>
</dbReference>
<comment type="caution">
    <text evidence="1">The sequence shown here is derived from an EMBL/GenBank/DDBJ whole genome shotgun (WGS) entry which is preliminary data.</text>
</comment>
<organism evidence="1 2">
    <name type="scientific">Rhynchophorus ferrugineus</name>
    <name type="common">Red palm weevil</name>
    <name type="synonym">Curculio ferrugineus</name>
    <dbReference type="NCBI Taxonomy" id="354439"/>
    <lineage>
        <taxon>Eukaryota</taxon>
        <taxon>Metazoa</taxon>
        <taxon>Ecdysozoa</taxon>
        <taxon>Arthropoda</taxon>
        <taxon>Hexapoda</taxon>
        <taxon>Insecta</taxon>
        <taxon>Pterygota</taxon>
        <taxon>Neoptera</taxon>
        <taxon>Endopterygota</taxon>
        <taxon>Coleoptera</taxon>
        <taxon>Polyphaga</taxon>
        <taxon>Cucujiformia</taxon>
        <taxon>Curculionidae</taxon>
        <taxon>Dryophthorinae</taxon>
        <taxon>Rhynchophorus</taxon>
    </lineage>
</organism>
<gene>
    <name evidence="1" type="ORF">GWI33_001089</name>
</gene>
<protein>
    <recommendedName>
        <fullName evidence="3">NACHT domain-containing protein</fullName>
    </recommendedName>
</protein>
<dbReference type="Proteomes" id="UP000625711">
    <property type="component" value="Unassembled WGS sequence"/>
</dbReference>
<dbReference type="InterPro" id="IPR027417">
    <property type="entry name" value="P-loop_NTPase"/>
</dbReference>
<reference evidence="1" key="1">
    <citation type="submission" date="2020-08" db="EMBL/GenBank/DDBJ databases">
        <title>Genome sequencing and assembly of the red palm weevil Rhynchophorus ferrugineus.</title>
        <authorList>
            <person name="Dias G.B."/>
            <person name="Bergman C.M."/>
            <person name="Manee M."/>
        </authorList>
    </citation>
    <scope>NUCLEOTIDE SEQUENCE</scope>
    <source>
        <strain evidence="1">AA-2017</strain>
        <tissue evidence="1">Whole larva</tissue>
    </source>
</reference>
<dbReference type="SUPFAM" id="SSF52540">
    <property type="entry name" value="P-loop containing nucleoside triphosphate hydrolases"/>
    <property type="match status" value="1"/>
</dbReference>
<dbReference type="OrthoDB" id="6745084at2759"/>
<evidence type="ECO:0000313" key="1">
    <source>
        <dbReference type="EMBL" id="KAF7283264.1"/>
    </source>
</evidence>
<dbReference type="AlphaFoldDB" id="A0A834INN8"/>
<sequence>MKTTECLALRYLDIHIKKNVFSLYSMVKNIQKIANIIALQIHKGERAYDMVLYAEKNNKRYGVYIECLHSNKYDNEAVDLRLFLDKYYQRVKTIAIDAHKILMYSTVTYNSDDWLTLQNLNEEDLKLNNDTSYLILNETVIQNLLLLYNREPRVDKRQYTAFLEKIHFLNYDIYNCTQESLPFLGPKTDRFLMNAKRTNLIVLQNIIKHFKIYHNTNINNFNEQIHLNKTCEGLSTFNVNFLNRLDIMYGKSIHETWEPIFNDHSIHVVFVDTNSTLLSVERVIQFISYKGLSFLLLSAQQLRVKDISKKAYQLLLSGNIEILIIEIDHETKKDDNPLSISTVQSMKKGKIIHISSTRDTIEVYTRRVSKKSDQRHLQNTNKDIKYISETIKFSDFHETTKQNMPSAKIMFQEVEMNLENITNLATIEICLNNKDLEDLIIGWDFHVGREIKFYFDGPVYLQRTIRRKIIPDNIFKTHLANSSLVIIFGGNLQKLNIQEQKDAHVNSGIIMASDRVEALNTFQRYCKQLNTTQVYLVEYKNGLFFLENCKTFDMKIVNYLEDFPHSENITTDDLLSRNQTNLIIGNPGVGKSCFLNHLAIQCKNKIPNFWIVYVNLGNNSSFVQHIFNIMEKYNFKSDIQNSVVELLMPIVISSDPENKGYQFARELFKLGFERSADKCKFPNYIFLFDAFDELIEKHQKKAISLFRFLMSKNFTLWITSRSHHKRRLEEDLKTVALSINPLLASQKDEYLQNYYKWSSIKMSYEDFYFRMESLLLYLDSNISVFTDYPLHLEFLTVSNGSLNELYDLLKRYFHYKCDLYYRQKIPPKGFRVTKQENTLLKLHTDIALSMYGLISKVHSKVTQDELLRIGLMTLEDNKLTFIHGFLKACFLASYVIRNKDREWIGKIITEEKYKIERAVLNSTTALKEHLIDTKCWTITRVAGVIKNLTNEGYKNLGKLINQSFFCQKIDQIIQ</sequence>
<accession>A0A834INN8</accession>
<name>A0A834INN8_RHYFE</name>
<evidence type="ECO:0000313" key="2">
    <source>
        <dbReference type="Proteomes" id="UP000625711"/>
    </source>
</evidence>
<keyword evidence="2" id="KW-1185">Reference proteome</keyword>
<evidence type="ECO:0008006" key="3">
    <source>
        <dbReference type="Google" id="ProtNLM"/>
    </source>
</evidence>
<dbReference type="Gene3D" id="3.40.50.300">
    <property type="entry name" value="P-loop containing nucleotide triphosphate hydrolases"/>
    <property type="match status" value="1"/>
</dbReference>
<proteinExistence type="predicted"/>